<comment type="caution">
    <text evidence="8">The sequence shown here is derived from an EMBL/GenBank/DDBJ whole genome shotgun (WGS) entry which is preliminary data.</text>
</comment>
<dbReference type="PANTHER" id="PTHR45008">
    <property type="entry name" value="PTS SYSTEM GLUCOSE-SPECIFIC EIIA COMPONENT"/>
    <property type="match status" value="1"/>
</dbReference>
<evidence type="ECO:0000256" key="3">
    <source>
        <dbReference type="ARBA" id="ARBA00022597"/>
    </source>
</evidence>
<dbReference type="AlphaFoldDB" id="A0A840QNR7"/>
<dbReference type="PROSITE" id="PS00371">
    <property type="entry name" value="PTS_EIIA_TYPE_1_HIS"/>
    <property type="match status" value="1"/>
</dbReference>
<dbReference type="GO" id="GO:0009401">
    <property type="term" value="P:phosphoenolpyruvate-dependent sugar phosphotransferase system"/>
    <property type="evidence" value="ECO:0007669"/>
    <property type="project" value="UniProtKB-KW"/>
</dbReference>
<keyword evidence="9" id="KW-1185">Reference proteome</keyword>
<protein>
    <submittedName>
        <fullName evidence="8">PTS system glucose-specific IIA component</fullName>
    </submittedName>
</protein>
<dbReference type="FunFam" id="2.70.70.10:FF:000001">
    <property type="entry name" value="PTS system glucose-specific IIA component"/>
    <property type="match status" value="1"/>
</dbReference>
<dbReference type="Proteomes" id="UP000551878">
    <property type="component" value="Unassembled WGS sequence"/>
</dbReference>
<dbReference type="PROSITE" id="PS51093">
    <property type="entry name" value="PTS_EIIA_TYPE_1"/>
    <property type="match status" value="1"/>
</dbReference>
<accession>A0A840QNR7</accession>
<keyword evidence="2" id="KW-0813">Transport</keyword>
<evidence type="ECO:0000313" key="8">
    <source>
        <dbReference type="EMBL" id="MBB5173000.1"/>
    </source>
</evidence>
<comment type="subcellular location">
    <subcellularLocation>
        <location evidence="1">Cytoplasm</location>
    </subcellularLocation>
</comment>
<gene>
    <name evidence="8" type="ORF">HNQ41_001163</name>
</gene>
<dbReference type="Gene3D" id="2.70.70.10">
    <property type="entry name" value="Glucose Permease (Domain IIA)"/>
    <property type="match status" value="1"/>
</dbReference>
<dbReference type="GO" id="GO:0005737">
    <property type="term" value="C:cytoplasm"/>
    <property type="evidence" value="ECO:0007669"/>
    <property type="project" value="UniProtKB-SubCell"/>
</dbReference>
<feature type="domain" description="PTS EIIA type-1" evidence="7">
    <location>
        <begin position="41"/>
        <end position="145"/>
    </location>
</feature>
<evidence type="ECO:0000256" key="6">
    <source>
        <dbReference type="ARBA" id="ARBA00022777"/>
    </source>
</evidence>
<evidence type="ECO:0000256" key="5">
    <source>
        <dbReference type="ARBA" id="ARBA00022683"/>
    </source>
</evidence>
<dbReference type="Pfam" id="PF00358">
    <property type="entry name" value="PTS_EIIA_1"/>
    <property type="match status" value="1"/>
</dbReference>
<dbReference type="PANTHER" id="PTHR45008:SF1">
    <property type="entry name" value="PTS SYSTEM GLUCOSE-SPECIFIC EIIA COMPONENT"/>
    <property type="match status" value="1"/>
</dbReference>
<dbReference type="GO" id="GO:0016301">
    <property type="term" value="F:kinase activity"/>
    <property type="evidence" value="ECO:0007669"/>
    <property type="project" value="UniProtKB-KW"/>
</dbReference>
<dbReference type="RefSeq" id="WP_184663452.1">
    <property type="nucleotide sequence ID" value="NZ_JACHHB010000004.1"/>
</dbReference>
<sequence length="174" mass="18627">MLKKLFGLDKKEEKTMPEADGKDVVYAPLTGEIKPLSEVPDPTFSEKMMGDGIAIEPSQGTVVAPVDGEIMQIFPTNHAVGIRTVNGVEILIHIGLETVNMNGEGFTGKVKEGDKVNIGDPLVEFDMDLVKEKAASTITPIIVTNGDVVSDLQKEESGQATAKETTVMTIKTQG</sequence>
<keyword evidence="4" id="KW-0808">Transferase</keyword>
<organism evidence="8 9">
    <name type="scientific">Texcoconibacillus texcoconensis</name>
    <dbReference type="NCBI Taxonomy" id="1095777"/>
    <lineage>
        <taxon>Bacteria</taxon>
        <taxon>Bacillati</taxon>
        <taxon>Bacillota</taxon>
        <taxon>Bacilli</taxon>
        <taxon>Bacillales</taxon>
        <taxon>Bacillaceae</taxon>
        <taxon>Texcoconibacillus</taxon>
    </lineage>
</organism>
<dbReference type="EMBL" id="JACHHB010000004">
    <property type="protein sequence ID" value="MBB5173000.1"/>
    <property type="molecule type" value="Genomic_DNA"/>
</dbReference>
<name>A0A840QNR7_9BACI</name>
<dbReference type="SUPFAM" id="SSF51261">
    <property type="entry name" value="Duplicated hybrid motif"/>
    <property type="match status" value="1"/>
</dbReference>
<reference evidence="8 9" key="1">
    <citation type="submission" date="2020-08" db="EMBL/GenBank/DDBJ databases">
        <title>Genomic Encyclopedia of Type Strains, Phase IV (KMG-IV): sequencing the most valuable type-strain genomes for metagenomic binning, comparative biology and taxonomic classification.</title>
        <authorList>
            <person name="Goeker M."/>
        </authorList>
    </citation>
    <scope>NUCLEOTIDE SEQUENCE [LARGE SCALE GENOMIC DNA]</scope>
    <source>
        <strain evidence="8 9">DSM 24696</strain>
    </source>
</reference>
<evidence type="ECO:0000256" key="1">
    <source>
        <dbReference type="ARBA" id="ARBA00004496"/>
    </source>
</evidence>
<dbReference type="CDD" id="cd00210">
    <property type="entry name" value="PTS_IIA_glc"/>
    <property type="match status" value="1"/>
</dbReference>
<evidence type="ECO:0000259" key="7">
    <source>
        <dbReference type="PROSITE" id="PS51093"/>
    </source>
</evidence>
<evidence type="ECO:0000313" key="9">
    <source>
        <dbReference type="Proteomes" id="UP000551878"/>
    </source>
</evidence>
<keyword evidence="5" id="KW-0598">Phosphotransferase system</keyword>
<proteinExistence type="predicted"/>
<dbReference type="InterPro" id="IPR001127">
    <property type="entry name" value="PTS_EIIA_1_perm"/>
</dbReference>
<keyword evidence="6" id="KW-0418">Kinase</keyword>
<keyword evidence="3" id="KW-0762">Sugar transport</keyword>
<evidence type="ECO:0000256" key="4">
    <source>
        <dbReference type="ARBA" id="ARBA00022679"/>
    </source>
</evidence>
<evidence type="ECO:0000256" key="2">
    <source>
        <dbReference type="ARBA" id="ARBA00022448"/>
    </source>
</evidence>
<dbReference type="NCBIfam" id="TIGR00830">
    <property type="entry name" value="PTBA"/>
    <property type="match status" value="1"/>
</dbReference>
<dbReference type="InterPro" id="IPR011055">
    <property type="entry name" value="Dup_hybrid_motif"/>
</dbReference>
<dbReference type="InterPro" id="IPR050890">
    <property type="entry name" value="PTS_EIIA_component"/>
</dbReference>